<dbReference type="SUPFAM" id="SSF50129">
    <property type="entry name" value="GroES-like"/>
    <property type="match status" value="1"/>
</dbReference>
<gene>
    <name evidence="2" type="ORF">HMN09_01086100</name>
</gene>
<proteinExistence type="predicted"/>
<dbReference type="AlphaFoldDB" id="A0A8H6VY63"/>
<comment type="caution">
    <text evidence="2">The sequence shown here is derived from an EMBL/GenBank/DDBJ whole genome shotgun (WGS) entry which is preliminary data.</text>
</comment>
<dbReference type="Proteomes" id="UP000613580">
    <property type="component" value="Unassembled WGS sequence"/>
</dbReference>
<dbReference type="Gene3D" id="3.40.50.720">
    <property type="entry name" value="NAD(P)-binding Rossmann-like Domain"/>
    <property type="match status" value="1"/>
</dbReference>
<dbReference type="InterPro" id="IPR020843">
    <property type="entry name" value="ER"/>
</dbReference>
<protein>
    <submittedName>
        <fullName evidence="2">Alcohol dehydrogenase superfamily protein</fullName>
    </submittedName>
</protein>
<dbReference type="InterPro" id="IPR036291">
    <property type="entry name" value="NAD(P)-bd_dom_sf"/>
</dbReference>
<dbReference type="PANTHER" id="PTHR45033">
    <property type="match status" value="1"/>
</dbReference>
<organism evidence="2 3">
    <name type="scientific">Mycena chlorophos</name>
    <name type="common">Agaric fungus</name>
    <name type="synonym">Agaricus chlorophos</name>
    <dbReference type="NCBI Taxonomy" id="658473"/>
    <lineage>
        <taxon>Eukaryota</taxon>
        <taxon>Fungi</taxon>
        <taxon>Dikarya</taxon>
        <taxon>Basidiomycota</taxon>
        <taxon>Agaricomycotina</taxon>
        <taxon>Agaricomycetes</taxon>
        <taxon>Agaricomycetidae</taxon>
        <taxon>Agaricales</taxon>
        <taxon>Marasmiineae</taxon>
        <taxon>Mycenaceae</taxon>
        <taxon>Mycena</taxon>
    </lineage>
</organism>
<dbReference type="OrthoDB" id="9930022at2759"/>
<sequence length="359" mass="38824">MSSEAPYIPATARQFNVGKVRTIEAMTIVEVPVPKPRATEVLVKVKAVSLQYRDMMIIMGRYPLPYAATTVPCSDGVGQIVALGEDVRGWSVGDRVMPNFFLDLMSENVKDDAIMNSAMGAVMPGMLQEYRSLVKIPDHLTYAEASTLPCAGLTAFAPLLDGPHRLSAGETILIQGTGGVATFALQMAVVAGAVPIVISSSDDKLEHAKAMGARHTINYSKNPDWDVAVKKLTDGKGCDRVLELTGNLTLQRSINAVKLGGLIDIIGLLGGRMSTTQVPDVDIIVPAIFKQIIFRGVYVGSVEQFARFARFLSAHPDATRPKIDKAFKFEEAPAAFAHMWGKTHVGKIVVRIGEDEDEE</sequence>
<dbReference type="InterPro" id="IPR013149">
    <property type="entry name" value="ADH-like_C"/>
</dbReference>
<dbReference type="EMBL" id="JACAZE010000017">
    <property type="protein sequence ID" value="KAF7296176.1"/>
    <property type="molecule type" value="Genomic_DNA"/>
</dbReference>
<dbReference type="Pfam" id="PF00107">
    <property type="entry name" value="ADH_zinc_N"/>
    <property type="match status" value="1"/>
</dbReference>
<dbReference type="SUPFAM" id="SSF51735">
    <property type="entry name" value="NAD(P)-binding Rossmann-fold domains"/>
    <property type="match status" value="1"/>
</dbReference>
<dbReference type="SMART" id="SM00829">
    <property type="entry name" value="PKS_ER"/>
    <property type="match status" value="1"/>
</dbReference>
<keyword evidence="3" id="KW-1185">Reference proteome</keyword>
<feature type="domain" description="Enoyl reductase (ER)" evidence="1">
    <location>
        <begin position="21"/>
        <end position="350"/>
    </location>
</feature>
<accession>A0A8H6VY63</accession>
<evidence type="ECO:0000313" key="2">
    <source>
        <dbReference type="EMBL" id="KAF7296176.1"/>
    </source>
</evidence>
<reference evidence="2" key="1">
    <citation type="submission" date="2020-05" db="EMBL/GenBank/DDBJ databases">
        <title>Mycena genomes resolve the evolution of fungal bioluminescence.</title>
        <authorList>
            <person name="Tsai I.J."/>
        </authorList>
    </citation>
    <scope>NUCLEOTIDE SEQUENCE</scope>
    <source>
        <strain evidence="2">110903Hualien_Pintung</strain>
    </source>
</reference>
<dbReference type="CDD" id="cd08276">
    <property type="entry name" value="MDR7"/>
    <property type="match status" value="1"/>
</dbReference>
<dbReference type="Gene3D" id="3.90.180.10">
    <property type="entry name" value="Medium-chain alcohol dehydrogenases, catalytic domain"/>
    <property type="match status" value="1"/>
</dbReference>
<dbReference type="InterPro" id="IPR011032">
    <property type="entry name" value="GroES-like_sf"/>
</dbReference>
<dbReference type="InterPro" id="IPR052711">
    <property type="entry name" value="Zinc_ADH-like"/>
</dbReference>
<name>A0A8H6VY63_MYCCL</name>
<dbReference type="InterPro" id="IPR013154">
    <property type="entry name" value="ADH-like_N"/>
</dbReference>
<dbReference type="GO" id="GO:0016491">
    <property type="term" value="F:oxidoreductase activity"/>
    <property type="evidence" value="ECO:0007669"/>
    <property type="project" value="InterPro"/>
</dbReference>
<dbReference type="PANTHER" id="PTHR45033:SF2">
    <property type="entry name" value="ZINC-TYPE ALCOHOL DEHYDROGENASE-LIKE PROTEIN C1773.06C"/>
    <property type="match status" value="1"/>
</dbReference>
<dbReference type="Pfam" id="PF08240">
    <property type="entry name" value="ADH_N"/>
    <property type="match status" value="1"/>
</dbReference>
<evidence type="ECO:0000313" key="3">
    <source>
        <dbReference type="Proteomes" id="UP000613580"/>
    </source>
</evidence>
<evidence type="ECO:0000259" key="1">
    <source>
        <dbReference type="SMART" id="SM00829"/>
    </source>
</evidence>